<dbReference type="InterPro" id="IPR050121">
    <property type="entry name" value="Cytochrome_P450_monoxygenase"/>
</dbReference>
<dbReference type="SUPFAM" id="SSF48264">
    <property type="entry name" value="Cytochrome P450"/>
    <property type="match status" value="1"/>
</dbReference>
<reference evidence="5 6" key="1">
    <citation type="journal article" date="2023" name="G3 (Bethesda)">
        <title>A chromosome-level genome assembly of Zasmidium syzygii isolated from banana leaves.</title>
        <authorList>
            <person name="van Westerhoven A.C."/>
            <person name="Mehrabi R."/>
            <person name="Talebi R."/>
            <person name="Steentjes M.B.F."/>
            <person name="Corcolon B."/>
            <person name="Chong P.A."/>
            <person name="Kema G.H.J."/>
            <person name="Seidl M.F."/>
        </authorList>
    </citation>
    <scope>NUCLEOTIDE SEQUENCE [LARGE SCALE GENOMIC DNA]</scope>
    <source>
        <strain evidence="5 6">P124</strain>
    </source>
</reference>
<dbReference type="InterPro" id="IPR001128">
    <property type="entry name" value="Cyt_P450"/>
</dbReference>
<comment type="cofactor">
    <cofactor evidence="1">
        <name>heme</name>
        <dbReference type="ChEBI" id="CHEBI:30413"/>
    </cofactor>
</comment>
<evidence type="ECO:0000313" key="5">
    <source>
        <dbReference type="EMBL" id="KAK4495126.1"/>
    </source>
</evidence>
<dbReference type="PRINTS" id="PR00463">
    <property type="entry name" value="EP450I"/>
</dbReference>
<keyword evidence="4" id="KW-0503">Monooxygenase</keyword>
<evidence type="ECO:0000256" key="3">
    <source>
        <dbReference type="ARBA" id="ARBA00023004"/>
    </source>
</evidence>
<proteinExistence type="inferred from homology"/>
<dbReference type="EMBL" id="JAXOVC010000012">
    <property type="protein sequence ID" value="KAK4495126.1"/>
    <property type="molecule type" value="Genomic_DNA"/>
</dbReference>
<dbReference type="Pfam" id="PF00067">
    <property type="entry name" value="p450"/>
    <property type="match status" value="1"/>
</dbReference>
<evidence type="ECO:0000256" key="1">
    <source>
        <dbReference type="ARBA" id="ARBA00001971"/>
    </source>
</evidence>
<organism evidence="5 6">
    <name type="scientific">Zasmidium cellare</name>
    <name type="common">Wine cellar mold</name>
    <name type="synonym">Racodium cellare</name>
    <dbReference type="NCBI Taxonomy" id="395010"/>
    <lineage>
        <taxon>Eukaryota</taxon>
        <taxon>Fungi</taxon>
        <taxon>Dikarya</taxon>
        <taxon>Ascomycota</taxon>
        <taxon>Pezizomycotina</taxon>
        <taxon>Dothideomycetes</taxon>
        <taxon>Dothideomycetidae</taxon>
        <taxon>Mycosphaerellales</taxon>
        <taxon>Mycosphaerellaceae</taxon>
        <taxon>Zasmidium</taxon>
    </lineage>
</organism>
<accession>A0ABR0E1L8</accession>
<dbReference type="PROSITE" id="PS00086">
    <property type="entry name" value="CYTOCHROME_P450"/>
    <property type="match status" value="1"/>
</dbReference>
<protein>
    <recommendedName>
        <fullName evidence="7">Cytochrome P450</fullName>
    </recommendedName>
</protein>
<keyword evidence="4" id="KW-0349">Heme</keyword>
<evidence type="ECO:0000313" key="6">
    <source>
        <dbReference type="Proteomes" id="UP001305779"/>
    </source>
</evidence>
<dbReference type="PANTHER" id="PTHR24305:SF188">
    <property type="entry name" value="P450, PUTATIVE (EUROFUNG)-RELATED"/>
    <property type="match status" value="1"/>
</dbReference>
<dbReference type="Proteomes" id="UP001305779">
    <property type="component" value="Unassembled WGS sequence"/>
</dbReference>
<evidence type="ECO:0000256" key="4">
    <source>
        <dbReference type="RuleBase" id="RU000461"/>
    </source>
</evidence>
<evidence type="ECO:0008006" key="7">
    <source>
        <dbReference type="Google" id="ProtNLM"/>
    </source>
</evidence>
<comment type="similarity">
    <text evidence="4">Belongs to the cytochrome P450 family.</text>
</comment>
<dbReference type="PANTHER" id="PTHR24305">
    <property type="entry name" value="CYTOCHROME P450"/>
    <property type="match status" value="1"/>
</dbReference>
<dbReference type="InterPro" id="IPR002401">
    <property type="entry name" value="Cyt_P450_E_grp-I"/>
</dbReference>
<evidence type="ECO:0000256" key="2">
    <source>
        <dbReference type="ARBA" id="ARBA00022723"/>
    </source>
</evidence>
<dbReference type="InterPro" id="IPR036396">
    <property type="entry name" value="Cyt_P450_sf"/>
</dbReference>
<gene>
    <name evidence="5" type="ORF">PRZ48_013453</name>
</gene>
<keyword evidence="3 4" id="KW-0408">Iron</keyword>
<dbReference type="PRINTS" id="PR00385">
    <property type="entry name" value="P450"/>
</dbReference>
<dbReference type="Gene3D" id="1.10.630.10">
    <property type="entry name" value="Cytochrome P450"/>
    <property type="match status" value="1"/>
</dbReference>
<dbReference type="InterPro" id="IPR017972">
    <property type="entry name" value="Cyt_P450_CS"/>
</dbReference>
<keyword evidence="6" id="KW-1185">Reference proteome</keyword>
<keyword evidence="4" id="KW-0560">Oxidoreductase</keyword>
<comment type="caution">
    <text evidence="5">The sequence shown here is derived from an EMBL/GenBank/DDBJ whole genome shotgun (WGS) entry which is preliminary data.</text>
</comment>
<name>A0ABR0E1L8_ZASCE</name>
<sequence>MLPQFIISALGLAFLARVAYVLYSEWNSPIRDVPGPIAARFTRLWYVNSIWKGQAHLENILLHRKYAKPGDHYAPIVRMGPNLFSITSPEKNVFGISSKMPKSDWYDGWRHPDPNRWTMFPDRDIKRHAETRRKFQFIYSLSSLLHYEKFADDVQAIFQQRLNEMTQTGVAVNMHHWLQCYAFDVIGGITYGSRIGFLDEGKDIDNCIASLNSMGVYSTLIGLYAWAHPYLYKVMEKLPGSGAAGRTYIMNFVSKRMEEREAQRKAIERGEEKPSALSEDGTRDFLDLALDAERDPEKGMTRYNVWMMGLSNIIAGSDTTASALSGILWHLTSYPDTLSKLRKEFDQAIQDGKMTKDYISFKESQNLPYLQACIKEGLRVCGSVGLPMWRVVPKGGAEIMGRFFPEGSEVGINMWTAHYNKDIWGPDALKFRPDRWIEAEKDPEHLKMLESNYMPFGNGSRTCIGRHISYLEISKVVPMIVSNYDFELVNPAKELMTYNYWFVKPMPDAFKVTVRKRV</sequence>
<keyword evidence="2 4" id="KW-0479">Metal-binding</keyword>
<dbReference type="CDD" id="cd11060">
    <property type="entry name" value="CYP57A1-like"/>
    <property type="match status" value="1"/>
</dbReference>